<dbReference type="EMBL" id="LJIX01000006">
    <property type="protein sequence ID" value="KQL19762.1"/>
    <property type="molecule type" value="Genomic_DNA"/>
</dbReference>
<evidence type="ECO:0000313" key="3">
    <source>
        <dbReference type="Proteomes" id="UP000050996"/>
    </source>
</evidence>
<keyword evidence="3" id="KW-1185">Reference proteome</keyword>
<protein>
    <submittedName>
        <fullName evidence="2">Uncharacterized protein</fullName>
    </submittedName>
</protein>
<comment type="caution">
    <text evidence="2">The sequence shown here is derived from an EMBL/GenBank/DDBJ whole genome shotgun (WGS) entry which is preliminary data.</text>
</comment>
<feature type="transmembrane region" description="Helical" evidence="1">
    <location>
        <begin position="6"/>
        <end position="30"/>
    </location>
</feature>
<dbReference type="PATRIC" id="fig|1637975.4.peg.2915"/>
<dbReference type="Proteomes" id="UP000050996">
    <property type="component" value="Unassembled WGS sequence"/>
</dbReference>
<keyword evidence="1" id="KW-1133">Transmembrane helix</keyword>
<evidence type="ECO:0000313" key="2">
    <source>
        <dbReference type="EMBL" id="KQL19762.1"/>
    </source>
</evidence>
<dbReference type="RefSeq" id="WP_056684951.1">
    <property type="nucleotide sequence ID" value="NZ_CP041305.1"/>
</dbReference>
<accession>A0A0Q3VI80</accession>
<organism evidence="2 3">
    <name type="scientific">Cytobacillus solani</name>
    <dbReference type="NCBI Taxonomy" id="1637975"/>
    <lineage>
        <taxon>Bacteria</taxon>
        <taxon>Bacillati</taxon>
        <taxon>Bacillota</taxon>
        <taxon>Bacilli</taxon>
        <taxon>Bacillales</taxon>
        <taxon>Bacillaceae</taxon>
        <taxon>Cytobacillus</taxon>
    </lineage>
</organism>
<sequence length="69" mass="7599">MLANIGVPSLVLVVNIILLIVGLFILYLVVSTAVRTGINKSVVGQLIEKKYGVEENKKSFLDRDLNNDK</sequence>
<proteinExistence type="predicted"/>
<gene>
    <name evidence="2" type="ORF">AN957_15115</name>
</gene>
<evidence type="ECO:0000256" key="1">
    <source>
        <dbReference type="SAM" id="Phobius"/>
    </source>
</evidence>
<keyword evidence="1" id="KW-0812">Transmembrane</keyword>
<keyword evidence="1" id="KW-0472">Membrane</keyword>
<dbReference type="AlphaFoldDB" id="A0A0Q3VI80"/>
<reference evidence="2 3" key="1">
    <citation type="submission" date="2015-09" db="EMBL/GenBank/DDBJ databases">
        <title>Genome sequencing project for genomic taxonomy and phylogenomics of Bacillus-like bacteria.</title>
        <authorList>
            <person name="Liu B."/>
            <person name="Wang J."/>
            <person name="Zhu Y."/>
            <person name="Liu G."/>
            <person name="Chen Q."/>
            <person name="Chen Z."/>
            <person name="Lan J."/>
            <person name="Che J."/>
            <person name="Ge C."/>
            <person name="Shi H."/>
            <person name="Pan Z."/>
            <person name="Liu X."/>
        </authorList>
    </citation>
    <scope>NUCLEOTIDE SEQUENCE [LARGE SCALE GENOMIC DNA]</scope>
    <source>
        <strain evidence="2 3">FJAT-18043</strain>
    </source>
</reference>
<name>A0A0Q3VI80_9BACI</name>